<dbReference type="InParanoid" id="A0A0D0AJD0"/>
<dbReference type="OrthoDB" id="3247418at2759"/>
<dbReference type="AlphaFoldDB" id="A0A0D0AJD0"/>
<organism evidence="1 2">
    <name type="scientific">Suillus luteus UH-Slu-Lm8-n1</name>
    <dbReference type="NCBI Taxonomy" id="930992"/>
    <lineage>
        <taxon>Eukaryota</taxon>
        <taxon>Fungi</taxon>
        <taxon>Dikarya</taxon>
        <taxon>Basidiomycota</taxon>
        <taxon>Agaricomycotina</taxon>
        <taxon>Agaricomycetes</taxon>
        <taxon>Agaricomycetidae</taxon>
        <taxon>Boletales</taxon>
        <taxon>Suillineae</taxon>
        <taxon>Suillaceae</taxon>
        <taxon>Suillus</taxon>
    </lineage>
</organism>
<dbReference type="HOGENOM" id="CLU_081367_2_0_1"/>
<gene>
    <name evidence="1" type="ORF">CY34DRAFT_43807</name>
</gene>
<reference evidence="2" key="2">
    <citation type="submission" date="2015-01" db="EMBL/GenBank/DDBJ databases">
        <title>Evolutionary Origins and Diversification of the Mycorrhizal Mutualists.</title>
        <authorList>
            <consortium name="DOE Joint Genome Institute"/>
            <consortium name="Mycorrhizal Genomics Consortium"/>
            <person name="Kohler A."/>
            <person name="Kuo A."/>
            <person name="Nagy L.G."/>
            <person name="Floudas D."/>
            <person name="Copeland A."/>
            <person name="Barry K.W."/>
            <person name="Cichocki N."/>
            <person name="Veneault-Fourrey C."/>
            <person name="LaButti K."/>
            <person name="Lindquist E.A."/>
            <person name="Lipzen A."/>
            <person name="Lundell T."/>
            <person name="Morin E."/>
            <person name="Murat C."/>
            <person name="Riley R."/>
            <person name="Ohm R."/>
            <person name="Sun H."/>
            <person name="Tunlid A."/>
            <person name="Henrissat B."/>
            <person name="Grigoriev I.V."/>
            <person name="Hibbett D.S."/>
            <person name="Martin F."/>
        </authorList>
    </citation>
    <scope>NUCLEOTIDE SEQUENCE [LARGE SCALE GENOMIC DNA]</scope>
    <source>
        <strain evidence="2">UH-Slu-Lm8-n1</strain>
    </source>
</reference>
<reference evidence="1 2" key="1">
    <citation type="submission" date="2014-04" db="EMBL/GenBank/DDBJ databases">
        <authorList>
            <consortium name="DOE Joint Genome Institute"/>
            <person name="Kuo A."/>
            <person name="Ruytinx J."/>
            <person name="Rineau F."/>
            <person name="Colpaert J."/>
            <person name="Kohler A."/>
            <person name="Nagy L.G."/>
            <person name="Floudas D."/>
            <person name="Copeland A."/>
            <person name="Barry K.W."/>
            <person name="Cichocki N."/>
            <person name="Veneault-Fourrey C."/>
            <person name="LaButti K."/>
            <person name="Lindquist E.A."/>
            <person name="Lipzen A."/>
            <person name="Lundell T."/>
            <person name="Morin E."/>
            <person name="Murat C."/>
            <person name="Sun H."/>
            <person name="Tunlid A."/>
            <person name="Henrissat B."/>
            <person name="Grigoriev I.V."/>
            <person name="Hibbett D.S."/>
            <person name="Martin F."/>
            <person name="Nordberg H.P."/>
            <person name="Cantor M.N."/>
            <person name="Hua S.X."/>
        </authorList>
    </citation>
    <scope>NUCLEOTIDE SEQUENCE [LARGE SCALE GENOMIC DNA]</scope>
    <source>
        <strain evidence="1 2">UH-Slu-Lm8-n1</strain>
    </source>
</reference>
<evidence type="ECO:0000313" key="2">
    <source>
        <dbReference type="Proteomes" id="UP000054485"/>
    </source>
</evidence>
<protein>
    <submittedName>
        <fullName evidence="1">Uncharacterized protein</fullName>
    </submittedName>
</protein>
<name>A0A0D0AJD0_9AGAM</name>
<proteinExistence type="predicted"/>
<accession>A0A0D0AJD0</accession>
<sequence>VVLGAGVLAEVQRDMARTRLPYWVSPAPREVGSTRVGKLSADQWRSFCTIHLVVTLGRIWGPSDPESCFHKMLGNYMDLVTAVKLASMRTMTPARIASYNLHMDRYLKNVLELYPQINLTP</sequence>
<dbReference type="Proteomes" id="UP000054485">
    <property type="component" value="Unassembled WGS sequence"/>
</dbReference>
<dbReference type="STRING" id="930992.A0A0D0AJD0"/>
<dbReference type="EMBL" id="KN836447">
    <property type="protein sequence ID" value="KIK32043.1"/>
    <property type="molecule type" value="Genomic_DNA"/>
</dbReference>
<feature type="non-terminal residue" evidence="1">
    <location>
        <position position="1"/>
    </location>
</feature>
<keyword evidence="2" id="KW-1185">Reference proteome</keyword>
<evidence type="ECO:0000313" key="1">
    <source>
        <dbReference type="EMBL" id="KIK32043.1"/>
    </source>
</evidence>
<feature type="non-terminal residue" evidence="1">
    <location>
        <position position="121"/>
    </location>
</feature>